<reference evidence="2" key="1">
    <citation type="submission" date="2021-01" db="EMBL/GenBank/DDBJ databases">
        <title>Phytophthora aleatoria, a newly-described species from Pinus radiata is distinct from Phytophthora cactorum isolates based on comparative genomics.</title>
        <authorList>
            <person name="Mcdougal R."/>
            <person name="Panda P."/>
            <person name="Williams N."/>
            <person name="Studholme D.J."/>
        </authorList>
    </citation>
    <scope>NUCLEOTIDE SEQUENCE</scope>
    <source>
        <strain evidence="2">NZFS 3830</strain>
    </source>
</reference>
<feature type="region of interest" description="Disordered" evidence="1">
    <location>
        <begin position="1"/>
        <end position="63"/>
    </location>
</feature>
<feature type="compositionally biased region" description="Basic and acidic residues" evidence="1">
    <location>
        <begin position="42"/>
        <end position="51"/>
    </location>
</feature>
<dbReference type="AlphaFoldDB" id="A0A8T1TUB5"/>
<feature type="compositionally biased region" description="Basic and acidic residues" evidence="1">
    <location>
        <begin position="15"/>
        <end position="27"/>
    </location>
</feature>
<feature type="compositionally biased region" description="Basic residues" evidence="1">
    <location>
        <begin position="1"/>
        <end position="14"/>
    </location>
</feature>
<evidence type="ECO:0000256" key="1">
    <source>
        <dbReference type="SAM" id="MobiDB-lite"/>
    </source>
</evidence>
<protein>
    <submittedName>
        <fullName evidence="2">Uncharacterized protein</fullName>
    </submittedName>
</protein>
<proteinExistence type="predicted"/>
<organism evidence="2 3">
    <name type="scientific">Phytophthora cactorum</name>
    <dbReference type="NCBI Taxonomy" id="29920"/>
    <lineage>
        <taxon>Eukaryota</taxon>
        <taxon>Sar</taxon>
        <taxon>Stramenopiles</taxon>
        <taxon>Oomycota</taxon>
        <taxon>Peronosporomycetes</taxon>
        <taxon>Peronosporales</taxon>
        <taxon>Peronosporaceae</taxon>
        <taxon>Phytophthora</taxon>
    </lineage>
</organism>
<sequence>MATQRARTHSHGRLRRECQVLGEDARHPSRKRRFRRSSAAGRRGDRRDSRQTRRSRKFQQRGHSYLVAGSPAIELYFVGTSGLRRPAVT</sequence>
<evidence type="ECO:0000313" key="3">
    <source>
        <dbReference type="Proteomes" id="UP000688947"/>
    </source>
</evidence>
<evidence type="ECO:0000313" key="2">
    <source>
        <dbReference type="EMBL" id="KAG6947538.1"/>
    </source>
</evidence>
<accession>A0A8T1TUB5</accession>
<gene>
    <name evidence="2" type="ORF">JG687_00016039</name>
</gene>
<dbReference type="EMBL" id="JAENGZ010001533">
    <property type="protein sequence ID" value="KAG6947538.1"/>
    <property type="molecule type" value="Genomic_DNA"/>
</dbReference>
<name>A0A8T1TUB5_9STRA</name>
<dbReference type="Proteomes" id="UP000688947">
    <property type="component" value="Unassembled WGS sequence"/>
</dbReference>
<comment type="caution">
    <text evidence="2">The sequence shown here is derived from an EMBL/GenBank/DDBJ whole genome shotgun (WGS) entry which is preliminary data.</text>
</comment>